<reference evidence="1 2" key="1">
    <citation type="submission" date="2016-07" db="EMBL/GenBank/DDBJ databases">
        <title>Complete genome sequence of the Lentzea guizhouensis DHS C013.</title>
        <authorList>
            <person name="Cao C."/>
        </authorList>
    </citation>
    <scope>NUCLEOTIDE SEQUENCE [LARGE SCALE GENOMIC DNA]</scope>
    <source>
        <strain evidence="1 2">DHS C013</strain>
    </source>
</reference>
<dbReference type="OrthoDB" id="3618500at2"/>
<accession>A0A1B2HR13</accession>
<evidence type="ECO:0000313" key="2">
    <source>
        <dbReference type="Proteomes" id="UP000093053"/>
    </source>
</evidence>
<dbReference type="RefSeq" id="WP_065918491.1">
    <property type="nucleotide sequence ID" value="NZ_CP016793.1"/>
</dbReference>
<organism evidence="1 2">
    <name type="scientific">Lentzea guizhouensis</name>
    <dbReference type="NCBI Taxonomy" id="1586287"/>
    <lineage>
        <taxon>Bacteria</taxon>
        <taxon>Bacillati</taxon>
        <taxon>Actinomycetota</taxon>
        <taxon>Actinomycetes</taxon>
        <taxon>Pseudonocardiales</taxon>
        <taxon>Pseudonocardiaceae</taxon>
        <taxon>Lentzea</taxon>
    </lineage>
</organism>
<dbReference type="EMBL" id="CP016793">
    <property type="protein sequence ID" value="ANZ40151.1"/>
    <property type="molecule type" value="Genomic_DNA"/>
</dbReference>
<dbReference type="KEGG" id="led:BBK82_33070"/>
<evidence type="ECO:0000313" key="1">
    <source>
        <dbReference type="EMBL" id="ANZ40151.1"/>
    </source>
</evidence>
<sequence length="105" mass="11561">MRQEYVAISAAEAAKLKQRINEVWERELLRHFVVKINGAPFSVVGLSRNPNSSVQQLIFDSTGAFEPGDLLSRVRDELRCSVEELTGLGTRARCSGGGVKSRGGW</sequence>
<dbReference type="STRING" id="1586287.BBK82_33070"/>
<proteinExistence type="predicted"/>
<gene>
    <name evidence="1" type="ORF">BBK82_33070</name>
</gene>
<protein>
    <submittedName>
        <fullName evidence="1">Uncharacterized protein</fullName>
    </submittedName>
</protein>
<dbReference type="AlphaFoldDB" id="A0A1B2HR13"/>
<keyword evidence="2" id="KW-1185">Reference proteome</keyword>
<name>A0A1B2HR13_9PSEU</name>
<dbReference type="Proteomes" id="UP000093053">
    <property type="component" value="Chromosome"/>
</dbReference>